<evidence type="ECO:0008006" key="3">
    <source>
        <dbReference type="Google" id="ProtNLM"/>
    </source>
</evidence>
<proteinExistence type="predicted"/>
<comment type="caution">
    <text evidence="2">The sequence shown here is derived from an EMBL/GenBank/DDBJ whole genome shotgun (WGS) entry which is preliminary data.</text>
</comment>
<accession>A0A7J3ZL16</accession>
<feature type="coiled-coil region" evidence="1">
    <location>
        <begin position="81"/>
        <end position="118"/>
    </location>
</feature>
<evidence type="ECO:0000256" key="1">
    <source>
        <dbReference type="SAM" id="Coils"/>
    </source>
</evidence>
<organism evidence="2">
    <name type="scientific">Fervidicoccus fontis</name>
    <dbReference type="NCBI Taxonomy" id="683846"/>
    <lineage>
        <taxon>Archaea</taxon>
        <taxon>Thermoproteota</taxon>
        <taxon>Thermoprotei</taxon>
        <taxon>Fervidicoccales</taxon>
        <taxon>Fervidicoccaceae</taxon>
        <taxon>Fervidicoccus</taxon>
    </lineage>
</organism>
<reference evidence="2" key="1">
    <citation type="journal article" date="2020" name="mSystems">
        <title>Genome- and Community-Level Interaction Insights into Carbon Utilization and Element Cycling Functions of Hydrothermarchaeota in Hydrothermal Sediment.</title>
        <authorList>
            <person name="Zhou Z."/>
            <person name="Liu Y."/>
            <person name="Xu W."/>
            <person name="Pan J."/>
            <person name="Luo Z.H."/>
            <person name="Li M."/>
        </authorList>
    </citation>
    <scope>NUCLEOTIDE SEQUENCE [LARGE SCALE GENOMIC DNA]</scope>
    <source>
        <strain evidence="2">SpSt-1116</strain>
    </source>
</reference>
<name>A0A7J3ZL16_9CREN</name>
<protein>
    <recommendedName>
        <fullName evidence="3">CopG family transcriptional regulator</fullName>
    </recommendedName>
</protein>
<gene>
    <name evidence="2" type="ORF">ENM78_04690</name>
</gene>
<sequence>MSPIVTIKVSEEEYRDLKKRAEELGFSTLSEYILSMLKEGRPHVPLEAKPSEPKPSPEQSKVIMAVERKVQDIVNPYTAKIEELSRRISIVIEKLEELHDAIEELRKAKVRLESLRRAETRPKRRRSKMTAIEHLREEGVVFQSELTWLNNPRAFFEKLRREGAIVIKAGEEYVAVDTSYWEEFKKILAKEKADDPEKVKAKMSERMSKLFARLLSEGVVFYDPTSKEWTVASEE</sequence>
<dbReference type="EMBL" id="DRZC01000067">
    <property type="protein sequence ID" value="HHQ80728.1"/>
    <property type="molecule type" value="Genomic_DNA"/>
</dbReference>
<evidence type="ECO:0000313" key="2">
    <source>
        <dbReference type="EMBL" id="HHQ80728.1"/>
    </source>
</evidence>
<dbReference type="AlphaFoldDB" id="A0A7J3ZL16"/>
<keyword evidence="1" id="KW-0175">Coiled coil</keyword>